<dbReference type="EC" id="2.4.2.8" evidence="5 14"/>
<dbReference type="InterPro" id="IPR050408">
    <property type="entry name" value="HGPRT"/>
</dbReference>
<dbReference type="RefSeq" id="XP_015656668.1">
    <property type="nucleotide sequence ID" value="XM_015804690.1"/>
</dbReference>
<comment type="catalytic activity">
    <reaction evidence="14">
        <text>IMP + diphosphate = hypoxanthine + 5-phospho-alpha-D-ribose 1-diphosphate</text>
        <dbReference type="Rhea" id="RHEA:17973"/>
        <dbReference type="ChEBI" id="CHEBI:17368"/>
        <dbReference type="ChEBI" id="CHEBI:33019"/>
        <dbReference type="ChEBI" id="CHEBI:58017"/>
        <dbReference type="ChEBI" id="CHEBI:58053"/>
        <dbReference type="EC" id="2.4.2.8"/>
    </reaction>
</comment>
<comment type="cofactor">
    <cofactor evidence="1 14">
        <name>Mg(2+)</name>
        <dbReference type="ChEBI" id="CHEBI:18420"/>
    </cofactor>
</comment>
<dbReference type="InterPro" id="IPR005904">
    <property type="entry name" value="Hxn_phspho_trans"/>
</dbReference>
<dbReference type="Pfam" id="PF00156">
    <property type="entry name" value="Pribosyltran"/>
    <property type="match status" value="1"/>
</dbReference>
<dbReference type="GO" id="GO:0006178">
    <property type="term" value="P:guanine salvage"/>
    <property type="evidence" value="ECO:0007669"/>
    <property type="project" value="TreeGrafter"/>
</dbReference>
<dbReference type="GO" id="GO:0004422">
    <property type="term" value="F:hypoxanthine phosphoribosyltransferase activity"/>
    <property type="evidence" value="ECO:0007669"/>
    <property type="project" value="InterPro"/>
</dbReference>
<evidence type="ECO:0000256" key="8">
    <source>
        <dbReference type="ARBA" id="ARBA00022679"/>
    </source>
</evidence>
<evidence type="ECO:0000313" key="17">
    <source>
        <dbReference type="Proteomes" id="UP000037923"/>
    </source>
</evidence>
<accession>A0A0M9FXZ5</accession>
<evidence type="ECO:0000313" key="16">
    <source>
        <dbReference type="EMBL" id="KPA78229.1"/>
    </source>
</evidence>
<dbReference type="GO" id="GO:0032264">
    <property type="term" value="P:IMP salvage"/>
    <property type="evidence" value="ECO:0007669"/>
    <property type="project" value="UniProtKB-UniPathway"/>
</dbReference>
<dbReference type="GO" id="GO:0006166">
    <property type="term" value="P:purine ribonucleoside salvage"/>
    <property type="evidence" value="ECO:0007669"/>
    <property type="project" value="UniProtKB-KW"/>
</dbReference>
<dbReference type="Gene3D" id="3.40.50.2020">
    <property type="match status" value="1"/>
</dbReference>
<comment type="subcellular location">
    <subcellularLocation>
        <location evidence="2 14">Cytoplasm</location>
    </subcellularLocation>
</comment>
<dbReference type="SUPFAM" id="SSF53271">
    <property type="entry name" value="PRTase-like"/>
    <property type="match status" value="1"/>
</dbReference>
<comment type="function">
    <text evidence="13">Converts guanine to guanosine monophosphate, and hypoxanthine to inosine monophosphate. Transfers the 5-phosphoribosyl group from 5-phosphoribosylpyrophosphate onto the purine. Plays a central role in the generation of purine nucleotides through the purine salvage pathway.</text>
</comment>
<dbReference type="GO" id="GO:0000287">
    <property type="term" value="F:magnesium ion binding"/>
    <property type="evidence" value="ECO:0007669"/>
    <property type="project" value="TreeGrafter"/>
</dbReference>
<dbReference type="PANTHER" id="PTHR43340">
    <property type="entry name" value="HYPOXANTHINE-GUANINE PHOSPHORIBOSYLTRANSFERASE"/>
    <property type="match status" value="1"/>
</dbReference>
<comment type="pathway">
    <text evidence="3 14">Purine metabolism; IMP biosynthesis via salvage pathway; IMP from hypoxanthine: step 1/1.</text>
</comment>
<keyword evidence="8 14" id="KW-0808">Transferase</keyword>
<dbReference type="Proteomes" id="UP000037923">
    <property type="component" value="Unassembled WGS sequence"/>
</dbReference>
<evidence type="ECO:0000259" key="15">
    <source>
        <dbReference type="Pfam" id="PF00156"/>
    </source>
</evidence>
<dbReference type="InterPro" id="IPR029057">
    <property type="entry name" value="PRTase-like"/>
</dbReference>
<name>A0A0M9FXZ5_LEPPY</name>
<evidence type="ECO:0000256" key="4">
    <source>
        <dbReference type="ARBA" id="ARBA00008391"/>
    </source>
</evidence>
<keyword evidence="9 14" id="KW-0479">Metal-binding</keyword>
<dbReference type="EMBL" id="LGTL01000014">
    <property type="protein sequence ID" value="KPA78229.1"/>
    <property type="molecule type" value="Genomic_DNA"/>
</dbReference>
<evidence type="ECO:0000256" key="11">
    <source>
        <dbReference type="ARBA" id="ARBA00022741"/>
    </source>
</evidence>
<protein>
    <recommendedName>
        <fullName evidence="5 14">Hypoxanthine phosphoribosyltransferase</fullName>
        <ecNumber evidence="5 14">2.4.2.8</ecNumber>
    </recommendedName>
</protein>
<keyword evidence="17" id="KW-1185">Reference proteome</keyword>
<dbReference type="FunFam" id="3.40.50.2020:FF:000006">
    <property type="entry name" value="Hypoxanthine phosphoribosyltransferase"/>
    <property type="match status" value="1"/>
</dbReference>
<dbReference type="InterPro" id="IPR000836">
    <property type="entry name" value="PRTase_dom"/>
</dbReference>
<dbReference type="UniPathway" id="UPA00591">
    <property type="reaction ID" value="UER00648"/>
</dbReference>
<evidence type="ECO:0000256" key="6">
    <source>
        <dbReference type="ARBA" id="ARBA00022490"/>
    </source>
</evidence>
<evidence type="ECO:0000256" key="13">
    <source>
        <dbReference type="ARBA" id="ARBA00025301"/>
    </source>
</evidence>
<keyword evidence="7 14" id="KW-0328">Glycosyltransferase</keyword>
<dbReference type="NCBIfam" id="TIGR01203">
    <property type="entry name" value="HGPRTase"/>
    <property type="match status" value="1"/>
</dbReference>
<dbReference type="OrthoDB" id="9449045at2759"/>
<comment type="similarity">
    <text evidence="4 14">Belongs to the purine/pyrimidine phosphoribosyltransferase family.</text>
</comment>
<comment type="caution">
    <text evidence="16">The sequence shown here is derived from an EMBL/GenBank/DDBJ whole genome shotgun (WGS) entry which is preliminary data.</text>
</comment>
<organism evidence="16 17">
    <name type="scientific">Leptomonas pyrrhocoris</name>
    <name type="common">Firebug parasite</name>
    <dbReference type="NCBI Taxonomy" id="157538"/>
    <lineage>
        <taxon>Eukaryota</taxon>
        <taxon>Discoba</taxon>
        <taxon>Euglenozoa</taxon>
        <taxon>Kinetoplastea</taxon>
        <taxon>Metakinetoplastina</taxon>
        <taxon>Trypanosomatida</taxon>
        <taxon>Trypanosomatidae</taxon>
        <taxon>Leishmaniinae</taxon>
        <taxon>Leptomonas</taxon>
    </lineage>
</organism>
<evidence type="ECO:0000256" key="1">
    <source>
        <dbReference type="ARBA" id="ARBA00001946"/>
    </source>
</evidence>
<keyword evidence="10 14" id="KW-0660">Purine salvage</keyword>
<proteinExistence type="inferred from homology"/>
<evidence type="ECO:0000256" key="7">
    <source>
        <dbReference type="ARBA" id="ARBA00022676"/>
    </source>
</evidence>
<evidence type="ECO:0000256" key="3">
    <source>
        <dbReference type="ARBA" id="ARBA00004669"/>
    </source>
</evidence>
<dbReference type="GO" id="GO:0046100">
    <property type="term" value="P:hypoxanthine metabolic process"/>
    <property type="evidence" value="ECO:0007669"/>
    <property type="project" value="TreeGrafter"/>
</dbReference>
<evidence type="ECO:0000256" key="5">
    <source>
        <dbReference type="ARBA" id="ARBA00011895"/>
    </source>
</evidence>
<gene>
    <name evidence="16" type="ORF">ABB37_06387</name>
</gene>
<dbReference type="GO" id="GO:0005829">
    <property type="term" value="C:cytosol"/>
    <property type="evidence" value="ECO:0007669"/>
    <property type="project" value="TreeGrafter"/>
</dbReference>
<dbReference type="CDD" id="cd06223">
    <property type="entry name" value="PRTases_typeI"/>
    <property type="match status" value="1"/>
</dbReference>
<dbReference type="OMA" id="VIFMEDI"/>
<dbReference type="PANTHER" id="PTHR43340:SF1">
    <property type="entry name" value="HYPOXANTHINE PHOSPHORIBOSYLTRANSFERASE"/>
    <property type="match status" value="1"/>
</dbReference>
<dbReference type="GO" id="GO:0032263">
    <property type="term" value="P:GMP salvage"/>
    <property type="evidence" value="ECO:0007669"/>
    <property type="project" value="TreeGrafter"/>
</dbReference>
<evidence type="ECO:0000256" key="10">
    <source>
        <dbReference type="ARBA" id="ARBA00022726"/>
    </source>
</evidence>
<sequence>MSDAATPTAAAPPVRNYAMSCKTLVTQEQIWAATAKCAKQIAADYRQYNLTESNPLYLLCVLKGSFIFTADLARFLCDEGVPVKLEFICASSYGSDVKTSGEVRLLLDVRDPVEDRHLMIVEDIVDSAITLQYLKRFLQAKKPASLKTVVLLDKPSGRKVSLEVDYPVITIPHAFVIGYGMDFAESYRELRDVCVLKKEYYEKPASKL</sequence>
<evidence type="ECO:0000256" key="12">
    <source>
        <dbReference type="ARBA" id="ARBA00022842"/>
    </source>
</evidence>
<reference evidence="16 17" key="1">
    <citation type="submission" date="2015-07" db="EMBL/GenBank/DDBJ databases">
        <title>High-quality genome of monoxenous trypanosomatid Leptomonas pyrrhocoris.</title>
        <authorList>
            <person name="Flegontov P."/>
            <person name="Butenko A."/>
            <person name="Firsov S."/>
            <person name="Vlcek C."/>
            <person name="Logacheva M.D."/>
            <person name="Field M."/>
            <person name="Filatov D."/>
            <person name="Flegontova O."/>
            <person name="Gerasimov E."/>
            <person name="Jackson A.P."/>
            <person name="Kelly S."/>
            <person name="Opperdoes F."/>
            <person name="O'Reilly A."/>
            <person name="Votypka J."/>
            <person name="Yurchenko V."/>
            <person name="Lukes J."/>
        </authorList>
    </citation>
    <scope>NUCLEOTIDE SEQUENCE [LARGE SCALE GENOMIC DNA]</scope>
    <source>
        <strain evidence="16">H10</strain>
    </source>
</reference>
<feature type="domain" description="Phosphoribosyltransferase" evidence="15">
    <location>
        <begin position="35"/>
        <end position="183"/>
    </location>
</feature>
<evidence type="ECO:0000256" key="14">
    <source>
        <dbReference type="RuleBase" id="RU364099"/>
    </source>
</evidence>
<evidence type="ECO:0000256" key="9">
    <source>
        <dbReference type="ARBA" id="ARBA00022723"/>
    </source>
</evidence>
<dbReference type="AlphaFoldDB" id="A0A0M9FXZ5"/>
<dbReference type="VEuPathDB" id="TriTrypDB:LpyrH10_14_1020"/>
<keyword evidence="6 14" id="KW-0963">Cytoplasm</keyword>
<evidence type="ECO:0000256" key="2">
    <source>
        <dbReference type="ARBA" id="ARBA00004496"/>
    </source>
</evidence>
<keyword evidence="12 14" id="KW-0460">Magnesium</keyword>
<keyword evidence="11 14" id="KW-0547">Nucleotide-binding</keyword>
<dbReference type="GeneID" id="26906676"/>
<dbReference type="GO" id="GO:0000166">
    <property type="term" value="F:nucleotide binding"/>
    <property type="evidence" value="ECO:0007669"/>
    <property type="project" value="UniProtKB-KW"/>
</dbReference>